<evidence type="ECO:0000313" key="13">
    <source>
        <dbReference type="Proteomes" id="UP000053433"/>
    </source>
</evidence>
<organism evidence="9 12">
    <name type="scientific">Ruthenibacterium lactatiformans</name>
    <dbReference type="NCBI Taxonomy" id="1550024"/>
    <lineage>
        <taxon>Bacteria</taxon>
        <taxon>Bacillati</taxon>
        <taxon>Bacillota</taxon>
        <taxon>Clostridia</taxon>
        <taxon>Eubacteriales</taxon>
        <taxon>Oscillospiraceae</taxon>
        <taxon>Ruthenibacterium</taxon>
    </lineage>
</organism>
<feature type="transmembrane region" description="Helical" evidence="7">
    <location>
        <begin position="111"/>
        <end position="131"/>
    </location>
</feature>
<dbReference type="EMBL" id="VUNJ01000010">
    <property type="protein sequence ID" value="MST92388.1"/>
    <property type="molecule type" value="Genomic_DNA"/>
</dbReference>
<dbReference type="PANTHER" id="PTHR43005:SF1">
    <property type="entry name" value="SPERMIDINE_PUTRESCINE TRANSPORT SYSTEM PERMEASE PROTEIN"/>
    <property type="match status" value="1"/>
</dbReference>
<keyword evidence="4 7" id="KW-0812">Transmembrane</keyword>
<comment type="subcellular location">
    <subcellularLocation>
        <location evidence="1 7">Cell membrane</location>
        <topology evidence="1 7">Multi-pass membrane protein</topology>
    </subcellularLocation>
</comment>
<accession>A0A0D8IXT1</accession>
<evidence type="ECO:0000256" key="6">
    <source>
        <dbReference type="ARBA" id="ARBA00023136"/>
    </source>
</evidence>
<keyword evidence="6 7" id="KW-0472">Membrane</keyword>
<feature type="domain" description="ABC transmembrane type-1" evidence="8">
    <location>
        <begin position="74"/>
        <end position="287"/>
    </location>
</feature>
<feature type="transmembrane region" description="Helical" evidence="7">
    <location>
        <begin position="214"/>
        <end position="234"/>
    </location>
</feature>
<reference evidence="9" key="1">
    <citation type="submission" date="2015-02" db="EMBL/GenBank/DDBJ databases">
        <title>A novel member of the family Ruminococcaceae isolated from human feces.</title>
        <authorList>
            <person name="Shkoporov A.N."/>
            <person name="Chaplin A.V."/>
            <person name="Motuzova O.V."/>
            <person name="Kafarskaia L.I."/>
            <person name="Khokhlova E.V."/>
            <person name="Efimov B.A."/>
        </authorList>
    </citation>
    <scope>NUCLEOTIDE SEQUENCE [LARGE SCALE GENOMIC DNA]</scope>
    <source>
        <strain evidence="9">585-1</strain>
    </source>
</reference>
<keyword evidence="5 7" id="KW-1133">Transmembrane helix</keyword>
<dbReference type="AlphaFoldDB" id="A0A0D8IXT1"/>
<sequence length="296" mass="32634">MPRKTKANPLVSGRAEPYLYLLPTIVLFVFILAVPLFNLFKYSLGDSNIIQGFKEWNSFENFKYLGSPKFLSSVWVTVIYVFFGVLGVVLCGTIVSLALDKPIPGRGAFRAVAIIPWVVPQAFAASMWSWVVNAQFGFINQLLRSLGLIQDNLSFLSENTALATVIIVRIWQGTPFVIISLLAALQTIPEDIQEAADLDGVTAWQRFRFITLPFIKPVLTTTTLIVTAWTMQIFDTVYIMTAGGPARSTQLVALEIYAKAFQQDDLGTACAIALCVLGVIALLSMENLKKGRGDGR</sequence>
<dbReference type="GeneID" id="42858556"/>
<evidence type="ECO:0000256" key="2">
    <source>
        <dbReference type="ARBA" id="ARBA00022448"/>
    </source>
</evidence>
<dbReference type="Pfam" id="PF00528">
    <property type="entry name" value="BPD_transp_1"/>
    <property type="match status" value="1"/>
</dbReference>
<dbReference type="Proteomes" id="UP000431913">
    <property type="component" value="Unassembled WGS sequence"/>
</dbReference>
<evidence type="ECO:0000256" key="3">
    <source>
        <dbReference type="ARBA" id="ARBA00022475"/>
    </source>
</evidence>
<dbReference type="EMBL" id="LMUA01000027">
    <property type="protein sequence ID" value="KUE75199.1"/>
    <property type="molecule type" value="Genomic_DNA"/>
</dbReference>
<dbReference type="Gene3D" id="1.10.3720.10">
    <property type="entry name" value="MetI-like"/>
    <property type="match status" value="1"/>
</dbReference>
<evidence type="ECO:0000313" key="9">
    <source>
        <dbReference type="EMBL" id="KJF38333.1"/>
    </source>
</evidence>
<reference evidence="10 13" key="2">
    <citation type="submission" date="2015-10" db="EMBL/GenBank/DDBJ databases">
        <title>A novel member of the family Ruminococcaceae isolated from human faeces.</title>
        <authorList>
            <person name="Shkoporov A.N."/>
            <person name="Chaplin A.V."/>
            <person name="Motuzova O.V."/>
            <person name="Kafarskaia L.I."/>
            <person name="Efimov B.A."/>
        </authorList>
    </citation>
    <scope>NUCLEOTIDE SEQUENCE [LARGE SCALE GENOMIC DNA]</scope>
    <source>
        <strain evidence="10 13">668</strain>
    </source>
</reference>
<dbReference type="GO" id="GO:0005886">
    <property type="term" value="C:plasma membrane"/>
    <property type="evidence" value="ECO:0007669"/>
    <property type="project" value="UniProtKB-SubCell"/>
</dbReference>
<dbReference type="PROSITE" id="PS50928">
    <property type="entry name" value="ABC_TM1"/>
    <property type="match status" value="1"/>
</dbReference>
<gene>
    <name evidence="10" type="ORF">ASJ35_15150</name>
    <name evidence="11" type="ORF">FYJ76_10665</name>
    <name evidence="9" type="ORF">TQ39_18650</name>
</gene>
<feature type="transmembrane region" description="Helical" evidence="7">
    <location>
        <begin position="266"/>
        <end position="283"/>
    </location>
</feature>
<dbReference type="Proteomes" id="UP000053433">
    <property type="component" value="Unassembled WGS sequence"/>
</dbReference>
<evidence type="ECO:0000256" key="1">
    <source>
        <dbReference type="ARBA" id="ARBA00004651"/>
    </source>
</evidence>
<dbReference type="InterPro" id="IPR000515">
    <property type="entry name" value="MetI-like"/>
</dbReference>
<dbReference type="EMBL" id="JXXK01000050">
    <property type="protein sequence ID" value="KJF38333.1"/>
    <property type="molecule type" value="Genomic_DNA"/>
</dbReference>
<keyword evidence="12" id="KW-1185">Reference proteome</keyword>
<dbReference type="PANTHER" id="PTHR43005">
    <property type="entry name" value="BLR7065 PROTEIN"/>
    <property type="match status" value="1"/>
</dbReference>
<feature type="transmembrane region" description="Helical" evidence="7">
    <location>
        <begin position="20"/>
        <end position="40"/>
    </location>
</feature>
<evidence type="ECO:0000256" key="7">
    <source>
        <dbReference type="RuleBase" id="RU363032"/>
    </source>
</evidence>
<feature type="transmembrane region" description="Helical" evidence="7">
    <location>
        <begin position="161"/>
        <end position="185"/>
    </location>
</feature>
<accession>A0A0W7TNA0</accession>
<keyword evidence="2 7" id="KW-0813">Transport</keyword>
<reference evidence="11 14" key="3">
    <citation type="submission" date="2019-08" db="EMBL/GenBank/DDBJ databases">
        <title>In-depth cultivation of the pig gut microbiome towards novel bacterial diversity and tailored functional studies.</title>
        <authorList>
            <person name="Wylensek D."/>
            <person name="Hitch T.C.A."/>
            <person name="Clavel T."/>
        </authorList>
    </citation>
    <scope>NUCLEOTIDE SEQUENCE [LARGE SCALE GENOMIC DNA]</scope>
    <source>
        <strain evidence="11 14">WCA3-601-WT-6J</strain>
    </source>
</reference>
<comment type="caution">
    <text evidence="9">The sequence shown here is derived from an EMBL/GenBank/DDBJ whole genome shotgun (WGS) entry which is preliminary data.</text>
</comment>
<dbReference type="InterPro" id="IPR035906">
    <property type="entry name" value="MetI-like_sf"/>
</dbReference>
<evidence type="ECO:0000259" key="8">
    <source>
        <dbReference type="PROSITE" id="PS50928"/>
    </source>
</evidence>
<feature type="transmembrane region" description="Helical" evidence="7">
    <location>
        <begin position="74"/>
        <end position="99"/>
    </location>
</feature>
<dbReference type="RefSeq" id="WP_050006639.1">
    <property type="nucleotide sequence ID" value="NZ_CATXDA010000017.1"/>
</dbReference>
<dbReference type="GO" id="GO:0055085">
    <property type="term" value="P:transmembrane transport"/>
    <property type="evidence" value="ECO:0007669"/>
    <property type="project" value="InterPro"/>
</dbReference>
<dbReference type="CDD" id="cd06261">
    <property type="entry name" value="TM_PBP2"/>
    <property type="match status" value="1"/>
</dbReference>
<name>A0A0D8IXT1_9FIRM</name>
<evidence type="ECO:0000313" key="12">
    <source>
        <dbReference type="Proteomes" id="UP000032483"/>
    </source>
</evidence>
<evidence type="ECO:0000256" key="4">
    <source>
        <dbReference type="ARBA" id="ARBA00022692"/>
    </source>
</evidence>
<proteinExistence type="inferred from homology"/>
<comment type="similarity">
    <text evidence="7">Belongs to the binding-protein-dependent transport system permease family.</text>
</comment>
<evidence type="ECO:0000313" key="14">
    <source>
        <dbReference type="Proteomes" id="UP000431913"/>
    </source>
</evidence>
<dbReference type="SUPFAM" id="SSF161098">
    <property type="entry name" value="MetI-like"/>
    <property type="match status" value="1"/>
</dbReference>
<evidence type="ECO:0000313" key="11">
    <source>
        <dbReference type="EMBL" id="MST92388.1"/>
    </source>
</evidence>
<protein>
    <submittedName>
        <fullName evidence="11">Sugar ABC transporter permease</fullName>
    </submittedName>
</protein>
<keyword evidence="3" id="KW-1003">Cell membrane</keyword>
<evidence type="ECO:0000256" key="5">
    <source>
        <dbReference type="ARBA" id="ARBA00022989"/>
    </source>
</evidence>
<dbReference type="Proteomes" id="UP000032483">
    <property type="component" value="Unassembled WGS sequence"/>
</dbReference>
<evidence type="ECO:0000313" key="10">
    <source>
        <dbReference type="EMBL" id="KUE75199.1"/>
    </source>
</evidence>